<name>A0ABT1BWB7_9BACT</name>
<dbReference type="Gene3D" id="3.40.1090.10">
    <property type="entry name" value="Cytosolic phospholipase A2 catalytic domain"/>
    <property type="match status" value="2"/>
</dbReference>
<feature type="short sequence motif" description="GXSXG" evidence="4">
    <location>
        <begin position="65"/>
        <end position="69"/>
    </location>
</feature>
<feature type="short sequence motif" description="GXGXXG" evidence="4">
    <location>
        <begin position="38"/>
        <end position="43"/>
    </location>
</feature>
<keyword evidence="1 4" id="KW-0378">Hydrolase</keyword>
<keyword evidence="2 4" id="KW-0442">Lipid degradation</keyword>
<evidence type="ECO:0000256" key="1">
    <source>
        <dbReference type="ARBA" id="ARBA00022801"/>
    </source>
</evidence>
<evidence type="ECO:0000256" key="3">
    <source>
        <dbReference type="ARBA" id="ARBA00023098"/>
    </source>
</evidence>
<feature type="short sequence motif" description="DGA/G" evidence="4">
    <location>
        <begin position="213"/>
        <end position="215"/>
    </location>
</feature>
<protein>
    <submittedName>
        <fullName evidence="6">Patatin-like phospholipase family protein</fullName>
    </submittedName>
</protein>
<evidence type="ECO:0000313" key="7">
    <source>
        <dbReference type="Proteomes" id="UP001204015"/>
    </source>
</evidence>
<gene>
    <name evidence="6" type="ORF">NG821_05875</name>
</gene>
<feature type="active site" description="Nucleophile" evidence="4">
    <location>
        <position position="67"/>
    </location>
</feature>
<evidence type="ECO:0000313" key="6">
    <source>
        <dbReference type="EMBL" id="MCO6025372.1"/>
    </source>
</evidence>
<dbReference type="PANTHER" id="PTHR14226:SF76">
    <property type="entry name" value="NTE FAMILY PROTEIN RSSA"/>
    <property type="match status" value="1"/>
</dbReference>
<feature type="active site" description="Proton acceptor" evidence="4">
    <location>
        <position position="213"/>
    </location>
</feature>
<dbReference type="Proteomes" id="UP001204015">
    <property type="component" value="Unassembled WGS sequence"/>
</dbReference>
<accession>A0ABT1BWB7</accession>
<comment type="caution">
    <text evidence="6">The sequence shown here is derived from an EMBL/GenBank/DDBJ whole genome shotgun (WGS) entry which is preliminary data.</text>
</comment>
<dbReference type="PANTHER" id="PTHR14226">
    <property type="entry name" value="NEUROPATHY TARGET ESTERASE/SWISS CHEESE D.MELANOGASTER"/>
    <property type="match status" value="1"/>
</dbReference>
<dbReference type="SUPFAM" id="SSF52151">
    <property type="entry name" value="FabD/lysophospholipase-like"/>
    <property type="match status" value="1"/>
</dbReference>
<keyword evidence="3 4" id="KW-0443">Lipid metabolism</keyword>
<proteinExistence type="predicted"/>
<dbReference type="PROSITE" id="PS51635">
    <property type="entry name" value="PNPLA"/>
    <property type="match status" value="1"/>
</dbReference>
<organism evidence="6 7">
    <name type="scientific">Segatella cerevisiae</name>
    <dbReference type="NCBI Taxonomy" id="2053716"/>
    <lineage>
        <taxon>Bacteria</taxon>
        <taxon>Pseudomonadati</taxon>
        <taxon>Bacteroidota</taxon>
        <taxon>Bacteroidia</taxon>
        <taxon>Bacteroidales</taxon>
        <taxon>Prevotellaceae</taxon>
        <taxon>Segatella</taxon>
    </lineage>
</organism>
<dbReference type="InterPro" id="IPR050301">
    <property type="entry name" value="NTE"/>
</dbReference>
<dbReference type="Pfam" id="PF01734">
    <property type="entry name" value="Patatin"/>
    <property type="match status" value="1"/>
</dbReference>
<reference evidence="6 7" key="1">
    <citation type="submission" date="2022-06" db="EMBL/GenBank/DDBJ databases">
        <title>A taxonomic note on the genus Prevotella: Description of four novel genera and emended description of the genera Hallella and Xylanibacter.</title>
        <authorList>
            <person name="Hitch T.C.A."/>
        </authorList>
    </citation>
    <scope>NUCLEOTIDE SEQUENCE [LARGE SCALE GENOMIC DNA]</scope>
    <source>
        <strain evidence="6 7">DSM 100619</strain>
    </source>
</reference>
<dbReference type="InterPro" id="IPR016035">
    <property type="entry name" value="Acyl_Trfase/lysoPLipase"/>
</dbReference>
<dbReference type="InterPro" id="IPR002641">
    <property type="entry name" value="PNPLA_dom"/>
</dbReference>
<keyword evidence="7" id="KW-1185">Reference proteome</keyword>
<dbReference type="EMBL" id="JAMXLY010000016">
    <property type="protein sequence ID" value="MCO6025372.1"/>
    <property type="molecule type" value="Genomic_DNA"/>
</dbReference>
<dbReference type="RefSeq" id="WP_252760731.1">
    <property type="nucleotide sequence ID" value="NZ_JAMXLY010000016.1"/>
</dbReference>
<evidence type="ECO:0000256" key="2">
    <source>
        <dbReference type="ARBA" id="ARBA00022963"/>
    </source>
</evidence>
<feature type="domain" description="PNPLA" evidence="5">
    <location>
        <begin position="34"/>
        <end position="226"/>
    </location>
</feature>
<sequence length="336" mass="37198">MKTSKFLLVLMIFFLVLPVKSENQESRKRLKVGLVLGGGGAKGAAEAGVLKIIEETGMPIDYIAGTSIGSIVGGLYACGYRSADLDTLFCSQNWKTLLADRNREFDGTILKKKDGITYFFGFPISRKKSKSIEGNLGAIRGDSVVAFLDRLVKRPDSIDFRQLPIPFSCVAVDLTTMTEVVLKSGRLSQAMRASMAIPGVYTPEQIGDYRLIDGGTLNNLPVDVVRAMGADVVIAIDLTQNKRQVRDKSMNHKRKGLSWLIEWATRRPDLVKYNQNIKDCDVYINPDLKGFNAASFSPEKIQEMIQRGEAAGEKARDQLVALKKRVDRSRSKTISK</sequence>
<evidence type="ECO:0000259" key="5">
    <source>
        <dbReference type="PROSITE" id="PS51635"/>
    </source>
</evidence>
<evidence type="ECO:0000256" key="4">
    <source>
        <dbReference type="PROSITE-ProRule" id="PRU01161"/>
    </source>
</evidence>